<keyword evidence="5 12" id="KW-0436">Ligase</keyword>
<dbReference type="InterPro" id="IPR005482">
    <property type="entry name" value="Biotin_COase_C"/>
</dbReference>
<protein>
    <recommendedName>
        <fullName evidence="4 12">Biotin carboxylase</fullName>
        <ecNumber evidence="4 12">6.3.4.14</ecNumber>
    </recommendedName>
    <alternativeName>
        <fullName evidence="12">Acetyl-coenzyme A carboxylase biotin carboxylase subunit A</fullName>
    </alternativeName>
</protein>
<comment type="subunit">
    <text evidence="3 12">Acetyl-CoA carboxylase is a heterohexamer of biotin carboxyl carrier protein, biotin carboxylase and the two subunits of carboxyl transferase in a 2:2 complex.</text>
</comment>
<dbReference type="InterPro" id="IPR005481">
    <property type="entry name" value="BC-like_N"/>
</dbReference>
<dbReference type="GO" id="GO:0006633">
    <property type="term" value="P:fatty acid biosynthetic process"/>
    <property type="evidence" value="ECO:0007669"/>
    <property type="project" value="UniProtKB-KW"/>
</dbReference>
<accession>A0A931I7T7</accession>
<comment type="catalytic activity">
    <reaction evidence="10 12">
        <text>N(6)-biotinyl-L-lysyl-[protein] + hydrogencarbonate + ATP = N(6)-carboxybiotinyl-L-lysyl-[protein] + ADP + phosphate + H(+)</text>
        <dbReference type="Rhea" id="RHEA:13501"/>
        <dbReference type="Rhea" id="RHEA-COMP:10505"/>
        <dbReference type="Rhea" id="RHEA-COMP:10506"/>
        <dbReference type="ChEBI" id="CHEBI:15378"/>
        <dbReference type="ChEBI" id="CHEBI:17544"/>
        <dbReference type="ChEBI" id="CHEBI:30616"/>
        <dbReference type="ChEBI" id="CHEBI:43474"/>
        <dbReference type="ChEBI" id="CHEBI:83144"/>
        <dbReference type="ChEBI" id="CHEBI:83145"/>
        <dbReference type="ChEBI" id="CHEBI:456216"/>
        <dbReference type="EC" id="6.3.4.14"/>
    </reaction>
</comment>
<gene>
    <name evidence="15" type="primary">accC</name>
    <name evidence="15" type="ORF">IT779_04165</name>
</gene>
<dbReference type="GO" id="GO:0004075">
    <property type="term" value="F:biotin carboxylase activity"/>
    <property type="evidence" value="ECO:0007669"/>
    <property type="project" value="UniProtKB-EC"/>
</dbReference>
<dbReference type="Gene3D" id="3.30.470.20">
    <property type="entry name" value="ATP-grasp fold, B domain"/>
    <property type="match status" value="1"/>
</dbReference>
<keyword evidence="16" id="KW-1185">Reference proteome</keyword>
<evidence type="ECO:0000256" key="11">
    <source>
        <dbReference type="PROSITE-ProRule" id="PRU00409"/>
    </source>
</evidence>
<dbReference type="Pfam" id="PF00289">
    <property type="entry name" value="Biotin_carb_N"/>
    <property type="match status" value="1"/>
</dbReference>
<feature type="domain" description="Biotin carboxylation" evidence="14">
    <location>
        <begin position="1"/>
        <end position="448"/>
    </location>
</feature>
<evidence type="ECO:0000259" key="13">
    <source>
        <dbReference type="PROSITE" id="PS50975"/>
    </source>
</evidence>
<dbReference type="EMBL" id="JADMLG010000002">
    <property type="protein sequence ID" value="MBH0775483.1"/>
    <property type="molecule type" value="Genomic_DNA"/>
</dbReference>
<keyword evidence="12" id="KW-0443">Lipid metabolism</keyword>
<keyword evidence="12" id="KW-0276">Fatty acid metabolism</keyword>
<evidence type="ECO:0000256" key="2">
    <source>
        <dbReference type="ARBA" id="ARBA00004956"/>
    </source>
</evidence>
<dbReference type="Pfam" id="PF02786">
    <property type="entry name" value="CPSase_L_D2"/>
    <property type="match status" value="1"/>
</dbReference>
<keyword evidence="6" id="KW-0479">Metal-binding</keyword>
<evidence type="ECO:0000256" key="10">
    <source>
        <dbReference type="ARBA" id="ARBA00048600"/>
    </source>
</evidence>
<organism evidence="15 16">
    <name type="scientific">Nocardia bovistercoris</name>
    <dbReference type="NCBI Taxonomy" id="2785916"/>
    <lineage>
        <taxon>Bacteria</taxon>
        <taxon>Bacillati</taxon>
        <taxon>Actinomycetota</taxon>
        <taxon>Actinomycetes</taxon>
        <taxon>Mycobacteriales</taxon>
        <taxon>Nocardiaceae</taxon>
        <taxon>Nocardia</taxon>
    </lineage>
</organism>
<dbReference type="NCBIfam" id="TIGR00514">
    <property type="entry name" value="accC"/>
    <property type="match status" value="1"/>
</dbReference>
<dbReference type="SUPFAM" id="SSF51246">
    <property type="entry name" value="Rudiment single hybrid motif"/>
    <property type="match status" value="1"/>
</dbReference>
<evidence type="ECO:0000256" key="6">
    <source>
        <dbReference type="ARBA" id="ARBA00022723"/>
    </source>
</evidence>
<dbReference type="Proteomes" id="UP000655751">
    <property type="component" value="Unassembled WGS sequence"/>
</dbReference>
<dbReference type="SUPFAM" id="SSF56059">
    <property type="entry name" value="Glutathione synthetase ATP-binding domain-like"/>
    <property type="match status" value="1"/>
</dbReference>
<dbReference type="InterPro" id="IPR016185">
    <property type="entry name" value="PreATP-grasp_dom_sf"/>
</dbReference>
<evidence type="ECO:0000256" key="4">
    <source>
        <dbReference type="ARBA" id="ARBA00013263"/>
    </source>
</evidence>
<keyword evidence="8 11" id="KW-0067">ATP-binding</keyword>
<dbReference type="SUPFAM" id="SSF52440">
    <property type="entry name" value="PreATP-grasp domain"/>
    <property type="match status" value="1"/>
</dbReference>
<dbReference type="InterPro" id="IPR005479">
    <property type="entry name" value="CPAse_ATP-bd"/>
</dbReference>
<evidence type="ECO:0000259" key="14">
    <source>
        <dbReference type="PROSITE" id="PS50979"/>
    </source>
</evidence>
<dbReference type="PROSITE" id="PS00867">
    <property type="entry name" value="CPSASE_2"/>
    <property type="match status" value="1"/>
</dbReference>
<feature type="domain" description="ATP-grasp" evidence="13">
    <location>
        <begin position="119"/>
        <end position="316"/>
    </location>
</feature>
<dbReference type="AlphaFoldDB" id="A0A931I7T7"/>
<dbReference type="PROSITE" id="PS50975">
    <property type="entry name" value="ATP_GRASP"/>
    <property type="match status" value="1"/>
</dbReference>
<keyword evidence="12" id="KW-0444">Lipid biosynthesis</keyword>
<dbReference type="InterPro" id="IPR011054">
    <property type="entry name" value="Rudment_hybrid_motif"/>
</dbReference>
<comment type="function">
    <text evidence="1 12">This protein is a component of the acetyl coenzyme A carboxylase complex; first, biotin carboxylase catalyzes the carboxylation of the carrier protein and then the transcarboxylase transfers the carboxyl group to form malonyl-CoA.</text>
</comment>
<comment type="caution">
    <text evidence="15">The sequence shown here is derived from an EMBL/GenBank/DDBJ whole genome shotgun (WGS) entry which is preliminary data.</text>
</comment>
<evidence type="ECO:0000313" key="15">
    <source>
        <dbReference type="EMBL" id="MBH0775483.1"/>
    </source>
</evidence>
<dbReference type="GO" id="GO:0046872">
    <property type="term" value="F:metal ion binding"/>
    <property type="evidence" value="ECO:0007669"/>
    <property type="project" value="UniProtKB-KW"/>
</dbReference>
<dbReference type="GO" id="GO:0005524">
    <property type="term" value="F:ATP binding"/>
    <property type="evidence" value="ECO:0007669"/>
    <property type="project" value="UniProtKB-UniRule"/>
</dbReference>
<proteinExistence type="predicted"/>
<sequence>MKTVLIANRGEIALRVVRACRELGLRSVVVYSTADADSLPVRAADDAVCIGPPEPGRSYLNIPNVIGAALRSDADAVHPGYGFLSESPDFASVCADEGLIFVGPSSEVMASLADKAVTRALMTDAGLPLLPGTTAALRDAEEAERIAGEIGYPVILKAIAGGGGRGMRVVRYPDELADAYRRTQAEAGLAFGDSGLYVERYLEGARHIEVQILADRHGNVIHLGERDCTVQRRHQKLIEESPSPALDEATRAAIGAAAVAGARSVGYQGAGTMEFLLDPDGGFWFMEMNARLQVEHPVTELVTGVDLVAEQLRVAQGEPLSLRQSDVVLRGHSIECRINAEDPRRDFAPSTGRVERFRPPGGPWVRVDSHLEEGMSISPYYDALLAKVIVWAGDREAAIDRMRRALEELTLTGPGLTTCAEFLRDTILGNAEFRSGDFDLDFVRLVTQRP</sequence>
<dbReference type="EC" id="6.3.4.14" evidence="4 12"/>
<evidence type="ECO:0000256" key="7">
    <source>
        <dbReference type="ARBA" id="ARBA00022741"/>
    </source>
</evidence>
<dbReference type="Pfam" id="PF02785">
    <property type="entry name" value="Biotin_carb_C"/>
    <property type="match status" value="1"/>
</dbReference>
<evidence type="ECO:0000256" key="3">
    <source>
        <dbReference type="ARBA" id="ARBA00011750"/>
    </source>
</evidence>
<evidence type="ECO:0000313" key="16">
    <source>
        <dbReference type="Proteomes" id="UP000655751"/>
    </source>
</evidence>
<dbReference type="PANTHER" id="PTHR48095">
    <property type="entry name" value="PYRUVATE CARBOXYLASE SUBUNIT A"/>
    <property type="match status" value="1"/>
</dbReference>
<dbReference type="SMART" id="SM00878">
    <property type="entry name" value="Biotin_carb_C"/>
    <property type="match status" value="1"/>
</dbReference>
<dbReference type="PROSITE" id="PS50979">
    <property type="entry name" value="BC"/>
    <property type="match status" value="1"/>
</dbReference>
<evidence type="ECO:0000256" key="1">
    <source>
        <dbReference type="ARBA" id="ARBA00003761"/>
    </source>
</evidence>
<dbReference type="InterPro" id="IPR051602">
    <property type="entry name" value="ACC_Biotin_Carboxylase"/>
</dbReference>
<evidence type="ECO:0000256" key="5">
    <source>
        <dbReference type="ARBA" id="ARBA00022598"/>
    </source>
</evidence>
<dbReference type="PANTHER" id="PTHR48095:SF2">
    <property type="entry name" value="BIOTIN CARBOXYLASE, CHLOROPLASTIC"/>
    <property type="match status" value="1"/>
</dbReference>
<dbReference type="NCBIfam" id="NF006367">
    <property type="entry name" value="PRK08591.1"/>
    <property type="match status" value="1"/>
</dbReference>
<dbReference type="InterPro" id="IPR011761">
    <property type="entry name" value="ATP-grasp"/>
</dbReference>
<comment type="pathway">
    <text evidence="2 12">Lipid metabolism; malonyl-CoA biosynthesis; malonyl-CoA from acetyl-CoA: step 1/1.</text>
</comment>
<keyword evidence="12" id="KW-0092">Biotin</keyword>
<keyword evidence="9" id="KW-0460">Magnesium</keyword>
<reference evidence="15" key="1">
    <citation type="submission" date="2020-11" db="EMBL/GenBank/DDBJ databases">
        <title>Nocardia NEAU-351.nov., a novel actinomycete isolated from the cow dung.</title>
        <authorList>
            <person name="Zhang X."/>
        </authorList>
    </citation>
    <scope>NUCLEOTIDE SEQUENCE</scope>
    <source>
        <strain evidence="15">NEAU-351</strain>
    </source>
</reference>
<evidence type="ECO:0000256" key="12">
    <source>
        <dbReference type="RuleBase" id="RU365063"/>
    </source>
</evidence>
<evidence type="ECO:0000256" key="8">
    <source>
        <dbReference type="ARBA" id="ARBA00022840"/>
    </source>
</evidence>
<dbReference type="FunFam" id="3.30.1490.20:FF:000018">
    <property type="entry name" value="Biotin carboxylase"/>
    <property type="match status" value="1"/>
</dbReference>
<dbReference type="InterPro" id="IPR011764">
    <property type="entry name" value="Biotin_carboxylation_dom"/>
</dbReference>
<name>A0A931I7T7_9NOCA</name>
<keyword evidence="12" id="KW-0275">Fatty acid biosynthesis</keyword>
<dbReference type="InterPro" id="IPR004549">
    <property type="entry name" value="Acetyl_CoA_COase_biotin_COase"/>
</dbReference>
<evidence type="ECO:0000256" key="9">
    <source>
        <dbReference type="ARBA" id="ARBA00022842"/>
    </source>
</evidence>
<keyword evidence="7 11" id="KW-0547">Nucleotide-binding</keyword>